<protein>
    <submittedName>
        <fullName evidence="6">LacI family DNA-binding transcriptional regulator</fullName>
    </submittedName>
</protein>
<dbReference type="PROSITE" id="PS00356">
    <property type="entry name" value="HTH_LACI_1"/>
    <property type="match status" value="1"/>
</dbReference>
<proteinExistence type="predicted"/>
<keyword evidence="1" id="KW-0678">Repressor</keyword>
<organism evidence="6 7">
    <name type="scientific">Roseateles subflavus</name>
    <dbReference type="NCBI Taxonomy" id="3053353"/>
    <lineage>
        <taxon>Bacteria</taxon>
        <taxon>Pseudomonadati</taxon>
        <taxon>Pseudomonadota</taxon>
        <taxon>Betaproteobacteria</taxon>
        <taxon>Burkholderiales</taxon>
        <taxon>Sphaerotilaceae</taxon>
        <taxon>Roseateles</taxon>
    </lineage>
</organism>
<evidence type="ECO:0000313" key="7">
    <source>
        <dbReference type="Proteomes" id="UP001238603"/>
    </source>
</evidence>
<dbReference type="InterPro" id="IPR028082">
    <property type="entry name" value="Peripla_BP_I"/>
</dbReference>
<dbReference type="SUPFAM" id="SSF53822">
    <property type="entry name" value="Periplasmic binding protein-like I"/>
    <property type="match status" value="1"/>
</dbReference>
<comment type="caution">
    <text evidence="6">The sequence shown here is derived from an EMBL/GenBank/DDBJ whole genome shotgun (WGS) entry which is preliminary data.</text>
</comment>
<dbReference type="Proteomes" id="UP001238603">
    <property type="component" value="Unassembled WGS sequence"/>
</dbReference>
<dbReference type="InterPro" id="IPR010982">
    <property type="entry name" value="Lambda_DNA-bd_dom_sf"/>
</dbReference>
<dbReference type="PANTHER" id="PTHR30146">
    <property type="entry name" value="LACI-RELATED TRANSCRIPTIONAL REPRESSOR"/>
    <property type="match status" value="1"/>
</dbReference>
<dbReference type="Gene3D" id="3.40.50.2300">
    <property type="match status" value="2"/>
</dbReference>
<dbReference type="InterPro" id="IPR046335">
    <property type="entry name" value="LacI/GalR-like_sensor"/>
</dbReference>
<evidence type="ECO:0000256" key="2">
    <source>
        <dbReference type="ARBA" id="ARBA00023015"/>
    </source>
</evidence>
<evidence type="ECO:0000256" key="1">
    <source>
        <dbReference type="ARBA" id="ARBA00022491"/>
    </source>
</evidence>
<evidence type="ECO:0000256" key="4">
    <source>
        <dbReference type="ARBA" id="ARBA00023163"/>
    </source>
</evidence>
<evidence type="ECO:0000259" key="5">
    <source>
        <dbReference type="PROSITE" id="PS50932"/>
    </source>
</evidence>
<dbReference type="CDD" id="cd01392">
    <property type="entry name" value="HTH_LacI"/>
    <property type="match status" value="1"/>
</dbReference>
<dbReference type="Gene3D" id="1.10.260.40">
    <property type="entry name" value="lambda repressor-like DNA-binding domains"/>
    <property type="match status" value="1"/>
</dbReference>
<dbReference type="SMART" id="SM00354">
    <property type="entry name" value="HTH_LACI"/>
    <property type="match status" value="1"/>
</dbReference>
<dbReference type="Pfam" id="PF00356">
    <property type="entry name" value="LacI"/>
    <property type="match status" value="1"/>
</dbReference>
<dbReference type="EMBL" id="JASVDS010000004">
    <property type="protein sequence ID" value="MDL5033237.1"/>
    <property type="molecule type" value="Genomic_DNA"/>
</dbReference>
<dbReference type="PANTHER" id="PTHR30146:SF148">
    <property type="entry name" value="HTH-TYPE TRANSCRIPTIONAL REPRESSOR PURR-RELATED"/>
    <property type="match status" value="1"/>
</dbReference>
<dbReference type="SUPFAM" id="SSF47413">
    <property type="entry name" value="lambda repressor-like DNA-binding domains"/>
    <property type="match status" value="1"/>
</dbReference>
<dbReference type="Pfam" id="PF13377">
    <property type="entry name" value="Peripla_BP_3"/>
    <property type="match status" value="1"/>
</dbReference>
<evidence type="ECO:0000313" key="6">
    <source>
        <dbReference type="EMBL" id="MDL5033237.1"/>
    </source>
</evidence>
<keyword evidence="2" id="KW-0805">Transcription regulation</keyword>
<feature type="domain" description="HTH lacI-type" evidence="5">
    <location>
        <begin position="2"/>
        <end position="56"/>
    </location>
</feature>
<reference evidence="6 7" key="1">
    <citation type="submission" date="2023-06" db="EMBL/GenBank/DDBJ databases">
        <title>Pelomonas sp. APW6 16S ribosomal RNA gene genome sequencing and assembly.</title>
        <authorList>
            <person name="Woo H."/>
        </authorList>
    </citation>
    <scope>NUCLEOTIDE SEQUENCE [LARGE SCALE GENOMIC DNA]</scope>
    <source>
        <strain evidence="6 7">APW6</strain>
    </source>
</reference>
<dbReference type="PROSITE" id="PS50932">
    <property type="entry name" value="HTH_LACI_2"/>
    <property type="match status" value="1"/>
</dbReference>
<dbReference type="RefSeq" id="WP_285983326.1">
    <property type="nucleotide sequence ID" value="NZ_JASVDS010000004.1"/>
</dbReference>
<dbReference type="PRINTS" id="PR00036">
    <property type="entry name" value="HTHLACI"/>
</dbReference>
<keyword evidence="4" id="KW-0804">Transcription</keyword>
<gene>
    <name evidence="6" type="ORF">QRD43_15080</name>
</gene>
<evidence type="ECO:0000256" key="3">
    <source>
        <dbReference type="ARBA" id="ARBA00023125"/>
    </source>
</evidence>
<name>A0ABT7LLW0_9BURK</name>
<keyword evidence="3 6" id="KW-0238">DNA-binding</keyword>
<accession>A0ABT7LLW0</accession>
<keyword evidence="7" id="KW-1185">Reference proteome</keyword>
<sequence length="353" mass="37520">MSTIKDVAALAGVSFTTVSHVLNETRPVSAEARRRVLAAVEEIGYLPSAVARSLRKSETRIIGVLVPNVQNPFFAELVCGVEETCRLAGYSVFLCNSDNDPKRQQQYMRTLLEKRIDGLLLSSAGDDEALAQIFQMARVPSVTVDRLVPGARADRVSVNNREGAAAAVRHLLELGHRAVGCISGPVEFEVAQERIAGWRETLQAAGIEPQAHWLIHSDFSSHGGYEAGKRLLGAAPELSAVFASNDLMALGLMRAAAEAARPVPASLSVVGFDDIELSAYAYPSLTTVGCSIKELGREAGRALLARIEQPQATLREVLIKPQLVRRESTAPLAGGAAVPPAKAAKAAKAGKGA</sequence>
<dbReference type="InterPro" id="IPR000843">
    <property type="entry name" value="HTH_LacI"/>
</dbReference>
<dbReference type="GO" id="GO:0003677">
    <property type="term" value="F:DNA binding"/>
    <property type="evidence" value="ECO:0007669"/>
    <property type="project" value="UniProtKB-KW"/>
</dbReference>